<dbReference type="GO" id="GO:0016787">
    <property type="term" value="F:hydrolase activity"/>
    <property type="evidence" value="ECO:0007669"/>
    <property type="project" value="UniProtKB-KW"/>
</dbReference>
<dbReference type="InterPro" id="IPR036412">
    <property type="entry name" value="HAD-like_sf"/>
</dbReference>
<dbReference type="PANTHER" id="PTHR10000">
    <property type="entry name" value="PHOSPHOSERINE PHOSPHATASE"/>
    <property type="match status" value="1"/>
</dbReference>
<dbReference type="EMBL" id="JBHUMQ010000017">
    <property type="protein sequence ID" value="MFD2693525.1"/>
    <property type="molecule type" value="Genomic_DNA"/>
</dbReference>
<proteinExistence type="predicted"/>
<reference evidence="2" key="1">
    <citation type="journal article" date="2019" name="Int. J. Syst. Evol. Microbiol.">
        <title>The Global Catalogue of Microorganisms (GCM) 10K type strain sequencing project: providing services to taxonomists for standard genome sequencing and annotation.</title>
        <authorList>
            <consortium name="The Broad Institute Genomics Platform"/>
            <consortium name="The Broad Institute Genome Sequencing Center for Infectious Disease"/>
            <person name="Wu L."/>
            <person name="Ma J."/>
        </authorList>
    </citation>
    <scope>NUCLEOTIDE SEQUENCE [LARGE SCALE GENOMIC DNA]</scope>
    <source>
        <strain evidence="2">TISTR 2466</strain>
    </source>
</reference>
<dbReference type="RefSeq" id="WP_253060486.1">
    <property type="nucleotide sequence ID" value="NZ_JAMXWM010000005.1"/>
</dbReference>
<gene>
    <name evidence="1" type="ORF">ACFSUE_07780</name>
</gene>
<sequence>MKTLYVSDLDGTLLNSQSKLSEYSTKTLNRLTEDGTAFTYATARSLISASVVTKNLRTPIPVIIYNGASIVDTRSGRRLDSASFNKQGIREVAEWLTERQTYPLVYAFIDGVEHVSWLKGYENDGMLHYLHSRKGDPRLRSVTNIHDLYAGDVFYFTCIGDQDPMTEIHQRFSRNGRYQCIVQQELYRQEYWCELMPAQATKANAIVRLKKIMGFDRIVSFGDRVNDLSMFSISDEAYAVENAVDELKERATGIIKSNDDDGVARWLDRHVHSND</sequence>
<protein>
    <submittedName>
        <fullName evidence="1">HAD-IIB family hydrolase</fullName>
    </submittedName>
</protein>
<dbReference type="Proteomes" id="UP001597399">
    <property type="component" value="Unassembled WGS sequence"/>
</dbReference>
<accession>A0ABW5S1Z8</accession>
<comment type="caution">
    <text evidence="1">The sequence shown here is derived from an EMBL/GenBank/DDBJ whole genome shotgun (WGS) entry which is preliminary data.</text>
</comment>
<keyword evidence="2" id="KW-1185">Reference proteome</keyword>
<dbReference type="InterPro" id="IPR023214">
    <property type="entry name" value="HAD_sf"/>
</dbReference>
<dbReference type="PANTHER" id="PTHR10000:SF8">
    <property type="entry name" value="HAD SUPERFAMILY HYDROLASE-LIKE, TYPE 3"/>
    <property type="match status" value="1"/>
</dbReference>
<evidence type="ECO:0000313" key="2">
    <source>
        <dbReference type="Proteomes" id="UP001597399"/>
    </source>
</evidence>
<dbReference type="NCBIfam" id="TIGR01484">
    <property type="entry name" value="HAD-SF-IIB"/>
    <property type="match status" value="1"/>
</dbReference>
<keyword evidence="1" id="KW-0378">Hydrolase</keyword>
<dbReference type="SUPFAM" id="SSF56784">
    <property type="entry name" value="HAD-like"/>
    <property type="match status" value="1"/>
</dbReference>
<dbReference type="Gene3D" id="3.30.1240.10">
    <property type="match status" value="1"/>
</dbReference>
<name>A0ABW5S1Z8_9BACL</name>
<evidence type="ECO:0000313" key="1">
    <source>
        <dbReference type="EMBL" id="MFD2693525.1"/>
    </source>
</evidence>
<organism evidence="1 2">
    <name type="scientific">Sporolactobacillus shoreicorticis</name>
    <dbReference type="NCBI Taxonomy" id="1923877"/>
    <lineage>
        <taxon>Bacteria</taxon>
        <taxon>Bacillati</taxon>
        <taxon>Bacillota</taxon>
        <taxon>Bacilli</taxon>
        <taxon>Bacillales</taxon>
        <taxon>Sporolactobacillaceae</taxon>
        <taxon>Sporolactobacillus</taxon>
    </lineage>
</organism>
<dbReference type="InterPro" id="IPR006379">
    <property type="entry name" value="HAD-SF_hydro_IIB"/>
</dbReference>
<dbReference type="Pfam" id="PF08282">
    <property type="entry name" value="Hydrolase_3"/>
    <property type="match status" value="1"/>
</dbReference>
<dbReference type="Gene3D" id="3.40.50.1000">
    <property type="entry name" value="HAD superfamily/HAD-like"/>
    <property type="match status" value="1"/>
</dbReference>